<reference evidence="1 2" key="1">
    <citation type="submission" date="2020-12" db="EMBL/GenBank/DDBJ databases">
        <title>Metabolic potential, ecology and presence of endohyphal bacteria is reflected in genomic diversity of Mucoromycotina.</title>
        <authorList>
            <person name="Muszewska A."/>
            <person name="Okrasinska A."/>
            <person name="Steczkiewicz K."/>
            <person name="Drgas O."/>
            <person name="Orlowska M."/>
            <person name="Perlinska-Lenart U."/>
            <person name="Aleksandrzak-Piekarczyk T."/>
            <person name="Szatraj K."/>
            <person name="Zielenkiewicz U."/>
            <person name="Pilsyk S."/>
            <person name="Malc E."/>
            <person name="Mieczkowski P."/>
            <person name="Kruszewska J.S."/>
            <person name="Biernat P."/>
            <person name="Pawlowska J."/>
        </authorList>
    </citation>
    <scope>NUCLEOTIDE SEQUENCE [LARGE SCALE GENOMIC DNA]</scope>
    <source>
        <strain evidence="1 2">CBS 142.35</strain>
    </source>
</reference>
<evidence type="ECO:0000313" key="2">
    <source>
        <dbReference type="Proteomes" id="UP000646827"/>
    </source>
</evidence>
<evidence type="ECO:0000313" key="1">
    <source>
        <dbReference type="EMBL" id="KAG2225261.1"/>
    </source>
</evidence>
<gene>
    <name evidence="1" type="ORF">INT45_001485</name>
</gene>
<organism evidence="1 2">
    <name type="scientific">Circinella minor</name>
    <dbReference type="NCBI Taxonomy" id="1195481"/>
    <lineage>
        <taxon>Eukaryota</taxon>
        <taxon>Fungi</taxon>
        <taxon>Fungi incertae sedis</taxon>
        <taxon>Mucoromycota</taxon>
        <taxon>Mucoromycotina</taxon>
        <taxon>Mucoromycetes</taxon>
        <taxon>Mucorales</taxon>
        <taxon>Lichtheimiaceae</taxon>
        <taxon>Circinella</taxon>
    </lineage>
</organism>
<protein>
    <submittedName>
        <fullName evidence="1">Uncharacterized protein</fullName>
    </submittedName>
</protein>
<dbReference type="AlphaFoldDB" id="A0A8H7VJL3"/>
<dbReference type="Proteomes" id="UP000646827">
    <property type="component" value="Unassembled WGS sequence"/>
</dbReference>
<proteinExistence type="predicted"/>
<dbReference type="OrthoDB" id="2241411at2759"/>
<keyword evidence="2" id="KW-1185">Reference proteome</keyword>
<sequence length="154" mass="17736">MAIIWMFENQNFNDAWVPFDTINQKRLEFTYRHHDELAQHFKESLGTKNVIKQPRNKISVTTTAAMVTSPPLPTTTTGGKISSILKNNIDIDEEDPSAFDLIQFKHNCISIVLKDSHFDEPITLYPHMLLASLSDKDILVARMKQDSITLEYYH</sequence>
<accession>A0A8H7VJL3</accession>
<comment type="caution">
    <text evidence="1">The sequence shown here is derived from an EMBL/GenBank/DDBJ whole genome shotgun (WGS) entry which is preliminary data.</text>
</comment>
<dbReference type="EMBL" id="JAEPRB010000030">
    <property type="protein sequence ID" value="KAG2225261.1"/>
    <property type="molecule type" value="Genomic_DNA"/>
</dbReference>
<name>A0A8H7VJL3_9FUNG</name>